<evidence type="ECO:0000259" key="11">
    <source>
        <dbReference type="Pfam" id="PF17767"/>
    </source>
</evidence>
<dbReference type="CDD" id="cd01570">
    <property type="entry name" value="NAPRTase_A"/>
    <property type="match status" value="1"/>
</dbReference>
<dbReference type="PIRSF" id="PIRSF000484">
    <property type="entry name" value="NAPRT"/>
    <property type="match status" value="1"/>
</dbReference>
<dbReference type="FunFam" id="3.20.20.70:FF:000076">
    <property type="entry name" value="Nicotinate phosphoribosyltransferase"/>
    <property type="match status" value="1"/>
</dbReference>
<dbReference type="PANTHER" id="PTHR11098">
    <property type="entry name" value="NICOTINATE PHOSPHORIBOSYLTRANSFERASE"/>
    <property type="match status" value="1"/>
</dbReference>
<dbReference type="InterPro" id="IPR041619">
    <property type="entry name" value="NAPRTase_C"/>
</dbReference>
<comment type="PTM">
    <text evidence="9">Transiently phosphorylated on a His residue during the reaction cycle. Phosphorylation strongly increases the affinity for substrates and increases the rate of nicotinate D-ribonucleotide production. Dephosphorylation regenerates the low-affinity form of the enzyme, leading to product release.</text>
</comment>
<evidence type="ECO:0000256" key="4">
    <source>
        <dbReference type="ARBA" id="ARBA00022553"/>
    </source>
</evidence>
<dbReference type="EC" id="6.3.4.21" evidence="3 9"/>
<keyword evidence="13" id="KW-0328">Glycosyltransferase</keyword>
<keyword evidence="4" id="KW-0597">Phosphoprotein</keyword>
<dbReference type="Pfam" id="PF04095">
    <property type="entry name" value="NAPRTase"/>
    <property type="match status" value="1"/>
</dbReference>
<evidence type="ECO:0000259" key="12">
    <source>
        <dbReference type="Pfam" id="PF17956"/>
    </source>
</evidence>
<dbReference type="RefSeq" id="WP_255845443.1">
    <property type="nucleotide sequence ID" value="NZ_CP094358.1"/>
</dbReference>
<evidence type="ECO:0000256" key="7">
    <source>
        <dbReference type="ARBA" id="ARBA00022679"/>
    </source>
</evidence>
<keyword evidence="7 9" id="KW-0808">Transferase</keyword>
<feature type="domain" description="Nicotinate phosphoribosyltransferase C-terminal" evidence="12">
    <location>
        <begin position="356"/>
        <end position="458"/>
    </location>
</feature>
<dbReference type="SUPFAM" id="SSF54675">
    <property type="entry name" value="Nicotinate/Quinolinate PRTase N-terminal domain-like"/>
    <property type="match status" value="1"/>
</dbReference>
<dbReference type="PANTHER" id="PTHR11098:SF1">
    <property type="entry name" value="NICOTINATE PHOSPHORIBOSYLTRANSFERASE"/>
    <property type="match status" value="1"/>
</dbReference>
<comment type="similarity">
    <text evidence="2 9">Belongs to the NAPRTase family.</text>
</comment>
<dbReference type="InterPro" id="IPR013785">
    <property type="entry name" value="Aldolase_TIM"/>
</dbReference>
<evidence type="ECO:0000256" key="1">
    <source>
        <dbReference type="ARBA" id="ARBA00004952"/>
    </source>
</evidence>
<dbReference type="InterPro" id="IPR006405">
    <property type="entry name" value="Nic_PRibTrfase_pncB"/>
</dbReference>
<evidence type="ECO:0000313" key="13">
    <source>
        <dbReference type="EMBL" id="UOB18826.1"/>
    </source>
</evidence>
<dbReference type="Gene3D" id="3.20.20.70">
    <property type="entry name" value="Aldolase class I"/>
    <property type="match status" value="1"/>
</dbReference>
<dbReference type="Pfam" id="PF17767">
    <property type="entry name" value="NAPRTase_N"/>
    <property type="match status" value="1"/>
</dbReference>
<dbReference type="AlphaFoldDB" id="A0A9E6ZXQ1"/>
<accession>A0A9E6ZXQ1</accession>
<dbReference type="SUPFAM" id="SSF51690">
    <property type="entry name" value="Nicotinate/Quinolinate PRTase C-terminal domain-like"/>
    <property type="match status" value="1"/>
</dbReference>
<evidence type="ECO:0000256" key="6">
    <source>
        <dbReference type="ARBA" id="ARBA00022642"/>
    </source>
</evidence>
<dbReference type="Proteomes" id="UP000831290">
    <property type="component" value="Chromosome"/>
</dbReference>
<keyword evidence="5 9" id="KW-0436">Ligase</keyword>
<dbReference type="NCBIfam" id="NF009131">
    <property type="entry name" value="PRK12484.1"/>
    <property type="match status" value="1"/>
</dbReference>
<evidence type="ECO:0000313" key="14">
    <source>
        <dbReference type="Proteomes" id="UP000831290"/>
    </source>
</evidence>
<feature type="domain" description="Nicotinate phosphoribosyltransferase N-terminal" evidence="11">
    <location>
        <begin position="10"/>
        <end position="133"/>
    </location>
</feature>
<evidence type="ECO:0000256" key="2">
    <source>
        <dbReference type="ARBA" id="ARBA00010897"/>
    </source>
</evidence>
<dbReference type="GO" id="GO:0034355">
    <property type="term" value="P:NAD+ biosynthetic process via the salvage pathway"/>
    <property type="evidence" value="ECO:0007669"/>
    <property type="project" value="UniProtKB-ARBA"/>
</dbReference>
<organism evidence="13 14">
    <name type="scientific">Abyssalbus ytuae</name>
    <dbReference type="NCBI Taxonomy" id="2926907"/>
    <lineage>
        <taxon>Bacteria</taxon>
        <taxon>Pseudomonadati</taxon>
        <taxon>Bacteroidota</taxon>
        <taxon>Flavobacteriia</taxon>
        <taxon>Flavobacteriales</taxon>
        <taxon>Flavobacteriaceae</taxon>
        <taxon>Abyssalbus</taxon>
    </lineage>
</organism>
<dbReference type="EMBL" id="CP094358">
    <property type="protein sequence ID" value="UOB18826.1"/>
    <property type="molecule type" value="Genomic_DNA"/>
</dbReference>
<dbReference type="InterPro" id="IPR041525">
    <property type="entry name" value="N/Namide_PRibTrfase"/>
</dbReference>
<comment type="catalytic activity">
    <reaction evidence="8 9">
        <text>5-phospho-alpha-D-ribose 1-diphosphate + nicotinate + ATP + H2O = nicotinate beta-D-ribonucleotide + ADP + phosphate + diphosphate</text>
        <dbReference type="Rhea" id="RHEA:36163"/>
        <dbReference type="ChEBI" id="CHEBI:15377"/>
        <dbReference type="ChEBI" id="CHEBI:30616"/>
        <dbReference type="ChEBI" id="CHEBI:32544"/>
        <dbReference type="ChEBI" id="CHEBI:33019"/>
        <dbReference type="ChEBI" id="CHEBI:43474"/>
        <dbReference type="ChEBI" id="CHEBI:57502"/>
        <dbReference type="ChEBI" id="CHEBI:58017"/>
        <dbReference type="ChEBI" id="CHEBI:456216"/>
        <dbReference type="EC" id="6.3.4.21"/>
    </reaction>
</comment>
<evidence type="ECO:0000256" key="9">
    <source>
        <dbReference type="RuleBase" id="RU365100"/>
    </source>
</evidence>
<dbReference type="Pfam" id="PF17956">
    <property type="entry name" value="NAPRTase_C"/>
    <property type="match status" value="1"/>
</dbReference>
<gene>
    <name evidence="13" type="ORF">MQE35_05905</name>
</gene>
<dbReference type="GO" id="GO:0004516">
    <property type="term" value="F:nicotinate phosphoribosyltransferase activity"/>
    <property type="evidence" value="ECO:0007669"/>
    <property type="project" value="UniProtKB-UniRule"/>
</dbReference>
<evidence type="ECO:0000259" key="10">
    <source>
        <dbReference type="Pfam" id="PF04095"/>
    </source>
</evidence>
<dbReference type="GO" id="GO:0047280">
    <property type="term" value="F:nicotinamide phosphoribosyltransferase activity"/>
    <property type="evidence" value="ECO:0007669"/>
    <property type="project" value="UniProtKB-ARBA"/>
</dbReference>
<dbReference type="InterPro" id="IPR036068">
    <property type="entry name" value="Nicotinate_pribotase-like_C"/>
</dbReference>
<reference evidence="13" key="1">
    <citation type="submission" date="2022-03" db="EMBL/GenBank/DDBJ databases">
        <title>Description of Abyssus ytuae gen. nov., sp. nov., a novel member of the family Flavobacteriaceae isolated from the sediment of Mariana Trench.</title>
        <authorList>
            <person name="Zhang J."/>
            <person name="Xu X."/>
        </authorList>
    </citation>
    <scope>NUCLEOTIDE SEQUENCE</scope>
    <source>
        <strain evidence="13">MT3330</strain>
    </source>
</reference>
<dbReference type="NCBIfam" id="TIGR01513">
    <property type="entry name" value="NAPRTase_put"/>
    <property type="match status" value="1"/>
</dbReference>
<comment type="function">
    <text evidence="9">Catalyzes the first step in the biosynthesis of NAD from nicotinic acid, the ATP-dependent synthesis of beta-nicotinate D-ribonucleotide from nicotinate and 5-phospho-D-ribose 1-phosphate.</text>
</comment>
<evidence type="ECO:0000256" key="8">
    <source>
        <dbReference type="ARBA" id="ARBA00048668"/>
    </source>
</evidence>
<dbReference type="KEGG" id="fbm:MQE35_05905"/>
<evidence type="ECO:0000256" key="3">
    <source>
        <dbReference type="ARBA" id="ARBA00013236"/>
    </source>
</evidence>
<dbReference type="GO" id="GO:0005829">
    <property type="term" value="C:cytosol"/>
    <property type="evidence" value="ECO:0007669"/>
    <property type="project" value="TreeGrafter"/>
</dbReference>
<sequence length="472" mass="53508">MLPFKTSIGLYTDYYELTMAQGHFLNNRHEERSCFDYFFRKNPYNGGFVVFAGLSSFIEMLQSFRFDEKDCEYLEQQGFDKNFINYLRNFEFKGNIHAVREGEIIFPYEPVLHVEGTILETQLIETLLLNILNFESLIATKACRCKLAAGDKTLMEFGLRRSQGFGGINASKAAIIGGFDATSNVYSASLYHLNSSGTMAHAWIQSFNDELKAFRTYAKHFPEDCVLLVDTYDTLKSGIPNAVIVARELEEKGYRLKGIRLDSGDLTYLSSKARKQLNKAGLEYVKIIASNQLDEYIIESLQIQGAPIDSFGVGTSLATGQEDAALDGVYKLSLFNGNPTIKISDNIAKMTLPGIKTVYRFFDEDGLFDADGIAFKDEGDFEIIHHPFETDKQKSIKGLKKEELLTKVMEGGNITYTSPSPYEIAEYVHSRLKQLPNEHKRFLNPHVYKVGITTNLMDERNNLAKQYLKKDF</sequence>
<evidence type="ECO:0000256" key="5">
    <source>
        <dbReference type="ARBA" id="ARBA00022598"/>
    </source>
</evidence>
<keyword evidence="6 9" id="KW-0662">Pyridine nucleotide biosynthesis</keyword>
<dbReference type="Gene3D" id="3.20.140.10">
    <property type="entry name" value="nicotinate phosphoribosyltransferase"/>
    <property type="match status" value="1"/>
</dbReference>
<feature type="domain" description="Nicotinate/nicotinamide phosphoribosyltransferase" evidence="10">
    <location>
        <begin position="154"/>
        <end position="351"/>
    </location>
</feature>
<proteinExistence type="inferred from homology"/>
<name>A0A9E6ZXQ1_9FLAO</name>
<dbReference type="InterPro" id="IPR007229">
    <property type="entry name" value="Nic_PRibTrfase-Fam"/>
</dbReference>
<dbReference type="InterPro" id="IPR040727">
    <property type="entry name" value="NAPRTase_N"/>
</dbReference>
<comment type="pathway">
    <text evidence="1 9">Cofactor biosynthesis; NAD(+) biosynthesis; nicotinate D-ribonucleotide from nicotinate: step 1/1.</text>
</comment>
<protein>
    <recommendedName>
        <fullName evidence="3 9">Nicotinate phosphoribosyltransferase</fullName>
        <ecNumber evidence="3 9">6.3.4.21</ecNumber>
    </recommendedName>
</protein>
<dbReference type="NCBIfam" id="NF006695">
    <property type="entry name" value="PRK09243.1-2"/>
    <property type="match status" value="1"/>
</dbReference>
<keyword evidence="14" id="KW-1185">Reference proteome</keyword>